<dbReference type="InterPro" id="IPR010998">
    <property type="entry name" value="Integrase_recombinase_N"/>
</dbReference>
<gene>
    <name evidence="4" type="ORF">GSM42_06985</name>
</gene>
<organism evidence="4 5">
    <name type="scientific">Shimazuella alba</name>
    <dbReference type="NCBI Taxonomy" id="2690964"/>
    <lineage>
        <taxon>Bacteria</taxon>
        <taxon>Bacillati</taxon>
        <taxon>Bacillota</taxon>
        <taxon>Bacilli</taxon>
        <taxon>Bacillales</taxon>
        <taxon>Thermoactinomycetaceae</taxon>
        <taxon>Shimazuella</taxon>
    </lineage>
</organism>
<dbReference type="InterPro" id="IPR044068">
    <property type="entry name" value="CB"/>
</dbReference>
<protein>
    <recommendedName>
        <fullName evidence="3">Core-binding (CB) domain-containing protein</fullName>
    </recommendedName>
</protein>
<evidence type="ECO:0000313" key="4">
    <source>
        <dbReference type="EMBL" id="MXQ53475.1"/>
    </source>
</evidence>
<evidence type="ECO:0000256" key="2">
    <source>
        <dbReference type="PROSITE-ProRule" id="PRU01248"/>
    </source>
</evidence>
<accession>A0A6I4VTI1</accession>
<dbReference type="GO" id="GO:0003677">
    <property type="term" value="F:DNA binding"/>
    <property type="evidence" value="ECO:0007669"/>
    <property type="project" value="UniProtKB-UniRule"/>
</dbReference>
<sequence length="83" mass="9843">MTETIPLFLSQLQTKGKQPKTISTYEIVLRQFAHWMEETAGELFRPEDVTPIDVAEYRRYLDVNLLQMRFVLDDWLPSSVMKH</sequence>
<dbReference type="AlphaFoldDB" id="A0A6I4VTI1"/>
<proteinExistence type="predicted"/>
<dbReference type="Gene3D" id="1.10.150.130">
    <property type="match status" value="1"/>
</dbReference>
<keyword evidence="1 2" id="KW-0238">DNA-binding</keyword>
<evidence type="ECO:0000256" key="1">
    <source>
        <dbReference type="ARBA" id="ARBA00023125"/>
    </source>
</evidence>
<name>A0A6I4VTI1_9BACL</name>
<keyword evidence="5" id="KW-1185">Reference proteome</keyword>
<dbReference type="Proteomes" id="UP000430692">
    <property type="component" value="Unassembled WGS sequence"/>
</dbReference>
<feature type="domain" description="Core-binding (CB)" evidence="3">
    <location>
        <begin position="1"/>
        <end position="83"/>
    </location>
</feature>
<dbReference type="RefSeq" id="WP_160800838.1">
    <property type="nucleotide sequence ID" value="NZ_WUUL01000004.1"/>
</dbReference>
<dbReference type="PROSITE" id="PS51900">
    <property type="entry name" value="CB"/>
    <property type="match status" value="1"/>
</dbReference>
<evidence type="ECO:0000259" key="3">
    <source>
        <dbReference type="PROSITE" id="PS51900"/>
    </source>
</evidence>
<evidence type="ECO:0000313" key="5">
    <source>
        <dbReference type="Proteomes" id="UP000430692"/>
    </source>
</evidence>
<reference evidence="4 5" key="1">
    <citation type="submission" date="2019-12" db="EMBL/GenBank/DDBJ databases">
        <title>Whole-genome analyses of novel actinobacteria.</title>
        <authorList>
            <person name="Sahin N."/>
            <person name="Saygin H."/>
        </authorList>
    </citation>
    <scope>NUCLEOTIDE SEQUENCE [LARGE SCALE GENOMIC DNA]</scope>
    <source>
        <strain evidence="4 5">KC615</strain>
    </source>
</reference>
<dbReference type="EMBL" id="WUUL01000004">
    <property type="protein sequence ID" value="MXQ53475.1"/>
    <property type="molecule type" value="Genomic_DNA"/>
</dbReference>
<comment type="caution">
    <text evidence="4">The sequence shown here is derived from an EMBL/GenBank/DDBJ whole genome shotgun (WGS) entry which is preliminary data.</text>
</comment>